<dbReference type="RefSeq" id="XP_003027517.1">
    <property type="nucleotide sequence ID" value="XM_003027471.1"/>
</dbReference>
<evidence type="ECO:0000256" key="2">
    <source>
        <dbReference type="ARBA" id="ARBA00004569"/>
    </source>
</evidence>
<evidence type="ECO:0000256" key="5">
    <source>
        <dbReference type="ARBA" id="ARBA00011261"/>
    </source>
</evidence>
<comment type="function">
    <text evidence="1">Accessory subunit of the mitochondrial membrane respiratory chain NADH dehydrogenase (Complex I), that is believed not to be involved in catalysis. Complex I functions in the transfer of electrons from NADH to the respiratory chain. The immediate electron acceptor for the enzyme is believed to be ubiquinone.</text>
</comment>
<dbReference type="PANTHER" id="PTHR15224">
    <property type="entry name" value="NADH DEHYDROGENASE [UBIQUINONE] IRON-SULFUR PROTEIN 5"/>
    <property type="match status" value="1"/>
</dbReference>
<evidence type="ECO:0000256" key="7">
    <source>
        <dbReference type="ARBA" id="ARBA00022448"/>
    </source>
</evidence>
<dbReference type="STRING" id="578458.D8QH62"/>
<evidence type="ECO:0000313" key="17">
    <source>
        <dbReference type="EMBL" id="EFI92614.1"/>
    </source>
</evidence>
<keyword evidence="11" id="KW-0496">Mitochondrion</keyword>
<dbReference type="GO" id="GO:0005758">
    <property type="term" value="C:mitochondrial intermembrane space"/>
    <property type="evidence" value="ECO:0007669"/>
    <property type="project" value="UniProtKB-SubCell"/>
</dbReference>
<feature type="disulfide bond" evidence="16">
    <location>
        <begin position="15"/>
        <end position="45"/>
    </location>
</feature>
<organism evidence="18">
    <name type="scientific">Schizophyllum commune (strain H4-8 / FGSC 9210)</name>
    <name type="common">Split gill fungus</name>
    <dbReference type="NCBI Taxonomy" id="578458"/>
    <lineage>
        <taxon>Eukaryota</taxon>
        <taxon>Fungi</taxon>
        <taxon>Dikarya</taxon>
        <taxon>Basidiomycota</taxon>
        <taxon>Agaricomycotina</taxon>
        <taxon>Agaricomycetes</taxon>
        <taxon>Agaricomycetidae</taxon>
        <taxon>Agaricales</taxon>
        <taxon>Schizophyllaceae</taxon>
        <taxon>Schizophyllum</taxon>
    </lineage>
</organism>
<dbReference type="Proteomes" id="UP000007431">
    <property type="component" value="Unassembled WGS sequence"/>
</dbReference>
<dbReference type="OMA" id="SRCFAYW"/>
<evidence type="ECO:0000313" key="18">
    <source>
        <dbReference type="Proteomes" id="UP000007431"/>
    </source>
</evidence>
<comment type="subcellular location">
    <subcellularLocation>
        <location evidence="3">Mitochondrion inner membrane</location>
        <topology evidence="3">Peripheral membrane protein</topology>
    </subcellularLocation>
    <subcellularLocation>
        <location evidence="2">Mitochondrion intermembrane space</location>
    </subcellularLocation>
</comment>
<evidence type="ECO:0000256" key="15">
    <source>
        <dbReference type="ARBA" id="ARBA00032739"/>
    </source>
</evidence>
<accession>D8QH62</accession>
<protein>
    <recommendedName>
        <fullName evidence="6">NADH dehydrogenase [ubiquinone] iron-sulfur protein 5</fullName>
    </recommendedName>
    <alternativeName>
        <fullName evidence="14">Complex I-15 kDa</fullName>
    </alternativeName>
    <alternativeName>
        <fullName evidence="15">NADH-ubiquinone oxidoreductase 15 kDa subunit</fullName>
    </alternativeName>
</protein>
<evidence type="ECO:0000256" key="8">
    <source>
        <dbReference type="ARBA" id="ARBA00022660"/>
    </source>
</evidence>
<evidence type="ECO:0000256" key="4">
    <source>
        <dbReference type="ARBA" id="ARBA00007372"/>
    </source>
</evidence>
<evidence type="ECO:0000256" key="13">
    <source>
        <dbReference type="ARBA" id="ARBA00023157"/>
    </source>
</evidence>
<keyword evidence="18" id="KW-1185">Reference proteome</keyword>
<keyword evidence="12" id="KW-0472">Membrane</keyword>
<dbReference type="PANTHER" id="PTHR15224:SF1">
    <property type="entry name" value="NADH DEHYDROGENASE [UBIQUINONE] IRON-SULFUR PROTEIN 5"/>
    <property type="match status" value="1"/>
</dbReference>
<dbReference type="PROSITE" id="PS51808">
    <property type="entry name" value="CHCH"/>
    <property type="match status" value="1"/>
</dbReference>
<evidence type="ECO:0000256" key="6">
    <source>
        <dbReference type="ARBA" id="ARBA00013482"/>
    </source>
</evidence>
<evidence type="ECO:0000256" key="14">
    <source>
        <dbReference type="ARBA" id="ARBA00031222"/>
    </source>
</evidence>
<reference evidence="17 18" key="1">
    <citation type="journal article" date="2010" name="Nat. Biotechnol.">
        <title>Genome sequence of the model mushroom Schizophyllum commune.</title>
        <authorList>
            <person name="Ohm R.A."/>
            <person name="de Jong J.F."/>
            <person name="Lugones L.G."/>
            <person name="Aerts A."/>
            <person name="Kothe E."/>
            <person name="Stajich J.E."/>
            <person name="de Vries R.P."/>
            <person name="Record E."/>
            <person name="Levasseur A."/>
            <person name="Baker S.E."/>
            <person name="Bartholomew K.A."/>
            <person name="Coutinho P.M."/>
            <person name="Erdmann S."/>
            <person name="Fowler T.J."/>
            <person name="Gathman A.C."/>
            <person name="Lombard V."/>
            <person name="Henrissat B."/>
            <person name="Knabe N."/>
            <person name="Kuees U."/>
            <person name="Lilly W.W."/>
            <person name="Lindquist E."/>
            <person name="Lucas S."/>
            <person name="Magnuson J.K."/>
            <person name="Piumi F."/>
            <person name="Raudaskoski M."/>
            <person name="Salamov A."/>
            <person name="Schmutz J."/>
            <person name="Schwarze F.W.M.R."/>
            <person name="vanKuyk P.A."/>
            <person name="Horton J.S."/>
            <person name="Grigoriev I.V."/>
            <person name="Woesten H.A.B."/>
        </authorList>
    </citation>
    <scope>NUCLEOTIDE SEQUENCE [LARGE SCALE GENOMIC DNA]</scope>
    <source>
        <strain evidence="18">H4-8 / FGSC 9210</strain>
    </source>
</reference>
<dbReference type="CDD" id="cd24141">
    <property type="entry name" value="NDUFS5-like"/>
    <property type="match status" value="1"/>
</dbReference>
<dbReference type="EMBL" id="GL377312">
    <property type="protein sequence ID" value="EFI92614.1"/>
    <property type="molecule type" value="Genomic_DNA"/>
</dbReference>
<keyword evidence="9" id="KW-0999">Mitochondrion inner membrane</keyword>
<gene>
    <name evidence="17" type="ORF">SCHCODRAFT_113207</name>
</gene>
<evidence type="ECO:0000256" key="3">
    <source>
        <dbReference type="ARBA" id="ARBA00004637"/>
    </source>
</evidence>
<evidence type="ECO:0000256" key="11">
    <source>
        <dbReference type="ARBA" id="ARBA00023128"/>
    </source>
</evidence>
<name>D8QH62_SCHCM</name>
<keyword evidence="10" id="KW-0249">Electron transport</keyword>
<evidence type="ECO:0000256" key="1">
    <source>
        <dbReference type="ARBA" id="ARBA00003195"/>
    </source>
</evidence>
<dbReference type="GeneID" id="9597940"/>
<comment type="subunit">
    <text evidence="5">Mammalian complex I is composed of 45 different subunits. This is a component of the iron-sulfur (IP) fragment of the enzyme.</text>
</comment>
<proteinExistence type="inferred from homology"/>
<keyword evidence="7" id="KW-0813">Transport</keyword>
<dbReference type="OrthoDB" id="9992197at2759"/>
<evidence type="ECO:0000256" key="10">
    <source>
        <dbReference type="ARBA" id="ARBA00022982"/>
    </source>
</evidence>
<feature type="non-terminal residue" evidence="17">
    <location>
        <position position="95"/>
    </location>
</feature>
<dbReference type="AlphaFoldDB" id="D8QH62"/>
<dbReference type="HOGENOM" id="CLU_162182_0_0_1"/>
<dbReference type="GO" id="GO:0005743">
    <property type="term" value="C:mitochondrial inner membrane"/>
    <property type="evidence" value="ECO:0007669"/>
    <property type="project" value="UniProtKB-SubCell"/>
</dbReference>
<evidence type="ECO:0000256" key="16">
    <source>
        <dbReference type="PIRSR" id="PIRSR619342-50"/>
    </source>
</evidence>
<evidence type="ECO:0000256" key="9">
    <source>
        <dbReference type="ARBA" id="ARBA00022792"/>
    </source>
</evidence>
<dbReference type="InParanoid" id="D8QH62"/>
<keyword evidence="8" id="KW-0679">Respiratory chain</keyword>
<keyword evidence="13 16" id="KW-1015">Disulfide bond</keyword>
<evidence type="ECO:0000256" key="12">
    <source>
        <dbReference type="ARBA" id="ARBA00023136"/>
    </source>
</evidence>
<comment type="similarity">
    <text evidence="4">Belongs to the complex I NDUFS5 subunit family.</text>
</comment>
<dbReference type="KEGG" id="scm:SCHCO_02640575"/>
<feature type="disulfide bond" evidence="16">
    <location>
        <begin position="25"/>
        <end position="35"/>
    </location>
</feature>
<sequence length="95" mass="10447">MASGYAAEGGGRGRCYPYWQEFLKCYTQTDLPTKCRPASDDYLECLHRTKEIARQETVRNQMVINAKAEAADALKAHSKSSSAGLISPDASEDSK</sequence>
<dbReference type="VEuPathDB" id="FungiDB:SCHCODRAFT_02640575"/>
<dbReference type="InterPro" id="IPR019342">
    <property type="entry name" value="NADH_UbQ_OxRdtase_FeS-su5"/>
</dbReference>
<dbReference type="eggNOG" id="ENOG502S71X">
    <property type="taxonomic scope" value="Eukaryota"/>
</dbReference>
<dbReference type="GO" id="GO:0032981">
    <property type="term" value="P:mitochondrial respiratory chain complex I assembly"/>
    <property type="evidence" value="ECO:0007669"/>
    <property type="project" value="TreeGrafter"/>
</dbReference>